<dbReference type="InterPro" id="IPR016181">
    <property type="entry name" value="Acyl_CoA_acyltransferase"/>
</dbReference>
<dbReference type="CDD" id="cd04301">
    <property type="entry name" value="NAT_SF"/>
    <property type="match status" value="1"/>
</dbReference>
<dbReference type="Gene3D" id="3.40.630.30">
    <property type="match status" value="1"/>
</dbReference>
<reference evidence="2 3" key="1">
    <citation type="submission" date="2014-07" db="EMBL/GenBank/DDBJ databases">
        <title>Draft genome of Clostridium sulfidigenes 113A isolated from sediments associated with methane hydrate from Krishna Godavari basin.</title>
        <authorList>
            <person name="Honkalas V.S."/>
            <person name="Dabir A.P."/>
            <person name="Arora P."/>
            <person name="Dhakephalkar P.K."/>
        </authorList>
    </citation>
    <scope>NUCLEOTIDE SEQUENCE [LARGE SCALE GENOMIC DNA]</scope>
    <source>
        <strain evidence="2 3">113A</strain>
    </source>
</reference>
<accession>A0A084J8C1</accession>
<comment type="caution">
    <text evidence="2">The sequence shown here is derived from an EMBL/GenBank/DDBJ whole genome shotgun (WGS) entry which is preliminary data.</text>
</comment>
<feature type="domain" description="N-acetyltransferase" evidence="1">
    <location>
        <begin position="7"/>
        <end position="177"/>
    </location>
</feature>
<dbReference type="Proteomes" id="UP000028542">
    <property type="component" value="Unassembled WGS sequence"/>
</dbReference>
<dbReference type="STRING" id="318464.IO99_15855"/>
<proteinExistence type="predicted"/>
<gene>
    <name evidence="2" type="ORF">IO99_15855</name>
</gene>
<dbReference type="SUPFAM" id="SSF55729">
    <property type="entry name" value="Acyl-CoA N-acyltransferases (Nat)"/>
    <property type="match status" value="1"/>
</dbReference>
<dbReference type="RefSeq" id="WP_035134932.1">
    <property type="nucleotide sequence ID" value="NZ_JPMD01000039.1"/>
</dbReference>
<dbReference type="AlphaFoldDB" id="A0A084J8C1"/>
<evidence type="ECO:0000313" key="2">
    <source>
        <dbReference type="EMBL" id="KEZ85205.1"/>
    </source>
</evidence>
<keyword evidence="3" id="KW-1185">Reference proteome</keyword>
<dbReference type="PROSITE" id="PS51186">
    <property type="entry name" value="GNAT"/>
    <property type="match status" value="1"/>
</dbReference>
<organism evidence="2 3">
    <name type="scientific">Clostridium sulfidigenes</name>
    <dbReference type="NCBI Taxonomy" id="318464"/>
    <lineage>
        <taxon>Bacteria</taxon>
        <taxon>Bacillati</taxon>
        <taxon>Bacillota</taxon>
        <taxon>Clostridia</taxon>
        <taxon>Eubacteriales</taxon>
        <taxon>Clostridiaceae</taxon>
        <taxon>Clostridium</taxon>
    </lineage>
</organism>
<name>A0A084J8C1_9CLOT</name>
<sequence length="177" mass="20864">MMIYKELKITDLVPELLNDFDRHEKIYRAWRLRDDGSEYLKDIYYEENWDNNELLCICNELKSTFEKGGSVFAAFDESKLVGFASLENEFFGSKKQYIQLSNLHITNSHRHKGIGKTLFNMCIDKARELKASKVYISASSCENAQTFYRCMGCILTKEVNKKLYNLEPFDYHMEYIL</sequence>
<dbReference type="Pfam" id="PF00583">
    <property type="entry name" value="Acetyltransf_1"/>
    <property type="match status" value="1"/>
</dbReference>
<dbReference type="GO" id="GO:0016747">
    <property type="term" value="F:acyltransferase activity, transferring groups other than amino-acyl groups"/>
    <property type="evidence" value="ECO:0007669"/>
    <property type="project" value="InterPro"/>
</dbReference>
<evidence type="ECO:0000313" key="3">
    <source>
        <dbReference type="Proteomes" id="UP000028542"/>
    </source>
</evidence>
<evidence type="ECO:0000259" key="1">
    <source>
        <dbReference type="PROSITE" id="PS51186"/>
    </source>
</evidence>
<dbReference type="InterPro" id="IPR000182">
    <property type="entry name" value="GNAT_dom"/>
</dbReference>
<dbReference type="EMBL" id="JPMD01000039">
    <property type="protein sequence ID" value="KEZ85205.1"/>
    <property type="molecule type" value="Genomic_DNA"/>
</dbReference>
<dbReference type="eggNOG" id="COG0456">
    <property type="taxonomic scope" value="Bacteria"/>
</dbReference>
<protein>
    <recommendedName>
        <fullName evidence="1">N-acetyltransferase domain-containing protein</fullName>
    </recommendedName>
</protein>